<evidence type="ECO:0000256" key="1">
    <source>
        <dbReference type="SAM" id="Phobius"/>
    </source>
</evidence>
<dbReference type="EnsemblMetazoa" id="HelroT162068">
    <property type="protein sequence ID" value="HelroP162068"/>
    <property type="gene ID" value="HelroG162068"/>
</dbReference>
<dbReference type="EMBL" id="KB097143">
    <property type="protein sequence ID" value="ESN98631.1"/>
    <property type="molecule type" value="Genomic_DNA"/>
</dbReference>
<name>T1ES80_HELRO</name>
<evidence type="ECO:0000313" key="3">
    <source>
        <dbReference type="EnsemblMetazoa" id="HelroP162068"/>
    </source>
</evidence>
<evidence type="ECO:0000313" key="2">
    <source>
        <dbReference type="EMBL" id="ESN98631.1"/>
    </source>
</evidence>
<dbReference type="InParanoid" id="T1ES80"/>
<proteinExistence type="predicted"/>
<reference evidence="3" key="3">
    <citation type="submission" date="2015-06" db="UniProtKB">
        <authorList>
            <consortium name="EnsemblMetazoa"/>
        </authorList>
    </citation>
    <scope>IDENTIFICATION</scope>
</reference>
<accession>T1ES80</accession>
<keyword evidence="4" id="KW-1185">Reference proteome</keyword>
<sequence>MPNWFRMAQVLTVCAFHTELIGYSKTTEQNLVPFILLHTGLILFGLVAMLTISYSITRLNRFIIPIFSLAGCVLVLAKPIMYKQYWHSLSIMAYIGFSFEILAAILTYNFAE</sequence>
<keyword evidence="1" id="KW-1133">Transmembrane helix</keyword>
<dbReference type="EMBL" id="AMQM01001019">
    <property type="status" value="NOT_ANNOTATED_CDS"/>
    <property type="molecule type" value="Genomic_DNA"/>
</dbReference>
<dbReference type="HOGENOM" id="CLU_2148530_0_0_1"/>
<dbReference type="AlphaFoldDB" id="T1ES80"/>
<reference evidence="2 4" key="2">
    <citation type="journal article" date="2013" name="Nature">
        <title>Insights into bilaterian evolution from three spiralian genomes.</title>
        <authorList>
            <person name="Simakov O."/>
            <person name="Marletaz F."/>
            <person name="Cho S.J."/>
            <person name="Edsinger-Gonzales E."/>
            <person name="Havlak P."/>
            <person name="Hellsten U."/>
            <person name="Kuo D.H."/>
            <person name="Larsson T."/>
            <person name="Lv J."/>
            <person name="Arendt D."/>
            <person name="Savage R."/>
            <person name="Osoegawa K."/>
            <person name="de Jong P."/>
            <person name="Grimwood J."/>
            <person name="Chapman J.A."/>
            <person name="Shapiro H."/>
            <person name="Aerts A."/>
            <person name="Otillar R.P."/>
            <person name="Terry A.Y."/>
            <person name="Boore J.L."/>
            <person name="Grigoriev I.V."/>
            <person name="Lindberg D.R."/>
            <person name="Seaver E.C."/>
            <person name="Weisblat D.A."/>
            <person name="Putnam N.H."/>
            <person name="Rokhsar D.S."/>
        </authorList>
    </citation>
    <scope>NUCLEOTIDE SEQUENCE</scope>
</reference>
<keyword evidence="1" id="KW-0812">Transmembrane</keyword>
<evidence type="ECO:0000313" key="4">
    <source>
        <dbReference type="Proteomes" id="UP000015101"/>
    </source>
</evidence>
<organism evidence="3 4">
    <name type="scientific">Helobdella robusta</name>
    <name type="common">Californian leech</name>
    <dbReference type="NCBI Taxonomy" id="6412"/>
    <lineage>
        <taxon>Eukaryota</taxon>
        <taxon>Metazoa</taxon>
        <taxon>Spiralia</taxon>
        <taxon>Lophotrochozoa</taxon>
        <taxon>Annelida</taxon>
        <taxon>Clitellata</taxon>
        <taxon>Hirudinea</taxon>
        <taxon>Rhynchobdellida</taxon>
        <taxon>Glossiphoniidae</taxon>
        <taxon>Helobdella</taxon>
    </lineage>
</organism>
<dbReference type="RefSeq" id="XP_009022637.1">
    <property type="nucleotide sequence ID" value="XM_009024389.1"/>
</dbReference>
<dbReference type="CTD" id="20199430"/>
<reference evidence="4" key="1">
    <citation type="submission" date="2012-12" db="EMBL/GenBank/DDBJ databases">
        <authorList>
            <person name="Hellsten U."/>
            <person name="Grimwood J."/>
            <person name="Chapman J.A."/>
            <person name="Shapiro H."/>
            <person name="Aerts A."/>
            <person name="Otillar R.P."/>
            <person name="Terry A.Y."/>
            <person name="Boore J.L."/>
            <person name="Simakov O."/>
            <person name="Marletaz F."/>
            <person name="Cho S.-J."/>
            <person name="Edsinger-Gonzales E."/>
            <person name="Havlak P."/>
            <person name="Kuo D.-H."/>
            <person name="Larsson T."/>
            <person name="Lv J."/>
            <person name="Arendt D."/>
            <person name="Savage R."/>
            <person name="Osoegawa K."/>
            <person name="de Jong P."/>
            <person name="Lindberg D.R."/>
            <person name="Seaver E.C."/>
            <person name="Weisblat D.A."/>
            <person name="Putnam N.H."/>
            <person name="Grigoriev I.V."/>
            <person name="Rokhsar D.S."/>
        </authorList>
    </citation>
    <scope>NUCLEOTIDE SEQUENCE</scope>
</reference>
<feature type="transmembrane region" description="Helical" evidence="1">
    <location>
        <begin position="62"/>
        <end position="82"/>
    </location>
</feature>
<dbReference type="GeneID" id="20199430"/>
<protein>
    <submittedName>
        <fullName evidence="2 3">Uncharacterized protein</fullName>
    </submittedName>
</protein>
<keyword evidence="1" id="KW-0472">Membrane</keyword>
<dbReference type="Proteomes" id="UP000015101">
    <property type="component" value="Unassembled WGS sequence"/>
</dbReference>
<dbReference type="KEGG" id="hro:HELRODRAFT_162068"/>
<feature type="transmembrane region" description="Helical" evidence="1">
    <location>
        <begin position="34"/>
        <end position="55"/>
    </location>
</feature>
<feature type="transmembrane region" description="Helical" evidence="1">
    <location>
        <begin position="88"/>
        <end position="111"/>
    </location>
</feature>
<gene>
    <name evidence="3" type="primary">20199430</name>
    <name evidence="2" type="ORF">HELRODRAFT_162068</name>
</gene>